<dbReference type="Proteomes" id="UP000612893">
    <property type="component" value="Unassembled WGS sequence"/>
</dbReference>
<proteinExistence type="inferred from homology"/>
<dbReference type="RefSeq" id="WP_338204877.1">
    <property type="nucleotide sequence ID" value="NZ_JAEKNR010000227.1"/>
</dbReference>
<dbReference type="PANTHER" id="PTHR11895:SF7">
    <property type="entry name" value="GLUTAMYL-TRNA(GLN) AMIDOTRANSFERASE SUBUNIT A, MITOCHONDRIAL"/>
    <property type="match status" value="1"/>
</dbReference>
<dbReference type="InterPro" id="IPR020556">
    <property type="entry name" value="Amidase_CS"/>
</dbReference>
<gene>
    <name evidence="3" type="ORF">JF922_22865</name>
</gene>
<dbReference type="InterPro" id="IPR023631">
    <property type="entry name" value="Amidase_dom"/>
</dbReference>
<dbReference type="InterPro" id="IPR036928">
    <property type="entry name" value="AS_sf"/>
</dbReference>
<dbReference type="SUPFAM" id="SSF75304">
    <property type="entry name" value="Amidase signature (AS) enzymes"/>
    <property type="match status" value="1"/>
</dbReference>
<dbReference type="InterPro" id="IPR000120">
    <property type="entry name" value="Amidase"/>
</dbReference>
<protein>
    <submittedName>
        <fullName evidence="3">Amidase</fullName>
    </submittedName>
</protein>
<organism evidence="3 4">
    <name type="scientific">Candidatus Nephthysia bennettiae</name>
    <dbReference type="NCBI Taxonomy" id="3127016"/>
    <lineage>
        <taxon>Bacteria</taxon>
        <taxon>Bacillati</taxon>
        <taxon>Candidatus Dormiibacterota</taxon>
        <taxon>Candidatus Dormibacteria</taxon>
        <taxon>Candidatus Dormibacterales</taxon>
        <taxon>Candidatus Dormibacteraceae</taxon>
        <taxon>Candidatus Nephthysia</taxon>
    </lineage>
</organism>
<keyword evidence="4" id="KW-1185">Reference proteome</keyword>
<evidence type="ECO:0000259" key="2">
    <source>
        <dbReference type="Pfam" id="PF01425"/>
    </source>
</evidence>
<evidence type="ECO:0000313" key="3">
    <source>
        <dbReference type="EMBL" id="MBJ7600897.1"/>
    </source>
</evidence>
<evidence type="ECO:0000256" key="1">
    <source>
        <dbReference type="ARBA" id="ARBA00009199"/>
    </source>
</evidence>
<dbReference type="PANTHER" id="PTHR11895">
    <property type="entry name" value="TRANSAMIDASE"/>
    <property type="match status" value="1"/>
</dbReference>
<dbReference type="EMBL" id="JAEKNR010000227">
    <property type="protein sequence ID" value="MBJ7600897.1"/>
    <property type="molecule type" value="Genomic_DNA"/>
</dbReference>
<sequence length="484" mass="50430">MNAEDLCYTPAADLRTQLEKRAISVEDLVGSVLEQVSTLNGPLNAIVAERAEAAMAEAVAAGQGAPEPRPPLWGIPCTVKDLTETADLPTTFGSRAFAGHQAGFDAEIVRRIRRAGAIIVGKTNTPEFGLRPTTENLLYGPTRNPWNLAHNPGGSSGGSAAAVAAGMGPLSQGTDGGGSIRNPASCCRLVGLKPTRGRVPAAPASYEVWAGLSTDGPIARTVRDVALLLDVIAGPVPGEPYGLPAPSASFESACDRPPGSLRVAFTVAPPHGEVHPDVAEVVRRAAGALEEMGHQVSEAAPDLSGLRDAFKTIIAGNAPTLVDGMDPARLTELEPSTLSLLLHGQTVDAATYCRAVNLIRKRGAEIMGFWKQYDVLLTPAMTRLPPALGSIPSAYDVETIWREISDLGAFTYPFNLTGQPGISLPGGWSREGRLPVGIQLVGAYGDETGILGLAAAYEQACPWSAERPGFDGGAAAQMSPVEAL</sequence>
<dbReference type="Gene3D" id="3.90.1300.10">
    <property type="entry name" value="Amidase signature (AS) domain"/>
    <property type="match status" value="1"/>
</dbReference>
<accession>A0A934K5M9</accession>
<dbReference type="PROSITE" id="PS00571">
    <property type="entry name" value="AMIDASES"/>
    <property type="match status" value="1"/>
</dbReference>
<evidence type="ECO:0000313" key="4">
    <source>
        <dbReference type="Proteomes" id="UP000612893"/>
    </source>
</evidence>
<feature type="domain" description="Amidase" evidence="2">
    <location>
        <begin position="28"/>
        <end position="451"/>
    </location>
</feature>
<reference evidence="3" key="1">
    <citation type="submission" date="2020-10" db="EMBL/GenBank/DDBJ databases">
        <title>Ca. Dormibacterota MAGs.</title>
        <authorList>
            <person name="Montgomery K."/>
        </authorList>
    </citation>
    <scope>NUCLEOTIDE SEQUENCE [LARGE SCALE GENOMIC DNA]</scope>
    <source>
        <strain evidence="3">SC8812_S17_10</strain>
    </source>
</reference>
<name>A0A934K5M9_9BACT</name>
<dbReference type="Pfam" id="PF01425">
    <property type="entry name" value="Amidase"/>
    <property type="match status" value="1"/>
</dbReference>
<comment type="caution">
    <text evidence="3">The sequence shown here is derived from an EMBL/GenBank/DDBJ whole genome shotgun (WGS) entry which is preliminary data.</text>
</comment>
<dbReference type="AlphaFoldDB" id="A0A934K5M9"/>
<comment type="similarity">
    <text evidence="1">Belongs to the amidase family.</text>
</comment>